<evidence type="ECO:0000256" key="2">
    <source>
        <dbReference type="ARBA" id="ARBA00022448"/>
    </source>
</evidence>
<dbReference type="AlphaFoldDB" id="A0A139X1U2"/>
<accession>A0A139X1U2</accession>
<dbReference type="GO" id="GO:0005254">
    <property type="term" value="F:chloride channel activity"/>
    <property type="evidence" value="ECO:0007669"/>
    <property type="project" value="InterPro"/>
</dbReference>
<gene>
    <name evidence="10" type="ORF">WA1_36180</name>
</gene>
<dbReference type="Pfam" id="PF25539">
    <property type="entry name" value="Bestrophin_2"/>
    <property type="match status" value="1"/>
</dbReference>
<dbReference type="GO" id="GO:0005886">
    <property type="term" value="C:plasma membrane"/>
    <property type="evidence" value="ECO:0007669"/>
    <property type="project" value="UniProtKB-SubCell"/>
</dbReference>
<dbReference type="PANTHER" id="PTHR33281">
    <property type="entry name" value="UPF0187 PROTEIN YNEE"/>
    <property type="match status" value="1"/>
</dbReference>
<evidence type="ECO:0000256" key="5">
    <source>
        <dbReference type="ARBA" id="ARBA00022989"/>
    </source>
</evidence>
<sequence>MVKDLHWWTIPVVGVVAFALFGIEAIGLEIENPFGYDTNDIPLDNLCRKLHSDIEKLIASREDEN</sequence>
<protein>
    <submittedName>
        <fullName evidence="10">Uncharacterized protein</fullName>
    </submittedName>
</protein>
<comment type="similarity">
    <text evidence="8">Belongs to the anion channel-forming bestrophin (TC 1.A.46) family.</text>
</comment>
<comment type="subcellular location">
    <subcellularLocation>
        <location evidence="1">Cell membrane</location>
        <topology evidence="1">Multi-pass membrane protein</topology>
    </subcellularLocation>
</comment>
<dbReference type="InterPro" id="IPR044669">
    <property type="entry name" value="YneE/VCCN1/2-like"/>
</dbReference>
<keyword evidence="6" id="KW-0406">Ion transport</keyword>
<comment type="caution">
    <text evidence="10">The sequence shown here is derived from an EMBL/GenBank/DDBJ whole genome shotgun (WGS) entry which is preliminary data.</text>
</comment>
<keyword evidence="11" id="KW-1185">Reference proteome</keyword>
<organism evidence="10 11">
    <name type="scientific">Scytonema hofmannii PCC 7110</name>
    <dbReference type="NCBI Taxonomy" id="128403"/>
    <lineage>
        <taxon>Bacteria</taxon>
        <taxon>Bacillati</taxon>
        <taxon>Cyanobacteriota</taxon>
        <taxon>Cyanophyceae</taxon>
        <taxon>Nostocales</taxon>
        <taxon>Scytonemataceae</taxon>
        <taxon>Scytonema</taxon>
    </lineage>
</organism>
<evidence type="ECO:0000313" key="10">
    <source>
        <dbReference type="EMBL" id="KYC38620.1"/>
    </source>
</evidence>
<keyword evidence="4 9" id="KW-0812">Transmembrane</keyword>
<evidence type="ECO:0000256" key="9">
    <source>
        <dbReference type="SAM" id="Phobius"/>
    </source>
</evidence>
<reference evidence="10 11" key="1">
    <citation type="journal article" date="2013" name="Genome Biol. Evol.">
        <title>Genomes of Stigonematalean cyanobacteria (subsection V) and the evolution of oxygenic photosynthesis from prokaryotes to plastids.</title>
        <authorList>
            <person name="Dagan T."/>
            <person name="Roettger M."/>
            <person name="Stucken K."/>
            <person name="Landan G."/>
            <person name="Koch R."/>
            <person name="Major P."/>
            <person name="Gould S.B."/>
            <person name="Goremykin V.V."/>
            <person name="Rippka R."/>
            <person name="Tandeau de Marsac N."/>
            <person name="Gugger M."/>
            <person name="Lockhart P.J."/>
            <person name="Allen J.F."/>
            <person name="Brune I."/>
            <person name="Maus I."/>
            <person name="Puhler A."/>
            <person name="Martin W.F."/>
        </authorList>
    </citation>
    <scope>NUCLEOTIDE SEQUENCE [LARGE SCALE GENOMIC DNA]</scope>
    <source>
        <strain evidence="10 11">PCC 7110</strain>
    </source>
</reference>
<feature type="transmembrane region" description="Helical" evidence="9">
    <location>
        <begin position="6"/>
        <end position="26"/>
    </location>
</feature>
<evidence type="ECO:0000256" key="4">
    <source>
        <dbReference type="ARBA" id="ARBA00022692"/>
    </source>
</evidence>
<evidence type="ECO:0000256" key="6">
    <source>
        <dbReference type="ARBA" id="ARBA00023065"/>
    </source>
</evidence>
<evidence type="ECO:0000256" key="3">
    <source>
        <dbReference type="ARBA" id="ARBA00022475"/>
    </source>
</evidence>
<dbReference type="PANTHER" id="PTHR33281:SF19">
    <property type="entry name" value="VOLTAGE-DEPENDENT ANION CHANNEL-FORMING PROTEIN YNEE"/>
    <property type="match status" value="1"/>
</dbReference>
<dbReference type="STRING" id="128403.WA1_36180"/>
<keyword evidence="7 9" id="KW-0472">Membrane</keyword>
<keyword evidence="5 9" id="KW-1133">Transmembrane helix</keyword>
<evidence type="ECO:0000256" key="8">
    <source>
        <dbReference type="ARBA" id="ARBA00034708"/>
    </source>
</evidence>
<keyword evidence="2" id="KW-0813">Transport</keyword>
<keyword evidence="3" id="KW-1003">Cell membrane</keyword>
<evidence type="ECO:0000313" key="11">
    <source>
        <dbReference type="Proteomes" id="UP000076925"/>
    </source>
</evidence>
<name>A0A139X1U2_9CYAN</name>
<dbReference type="EMBL" id="ANNX02000040">
    <property type="protein sequence ID" value="KYC38620.1"/>
    <property type="molecule type" value="Genomic_DNA"/>
</dbReference>
<evidence type="ECO:0000256" key="7">
    <source>
        <dbReference type="ARBA" id="ARBA00023136"/>
    </source>
</evidence>
<evidence type="ECO:0000256" key="1">
    <source>
        <dbReference type="ARBA" id="ARBA00004651"/>
    </source>
</evidence>
<dbReference type="Proteomes" id="UP000076925">
    <property type="component" value="Unassembled WGS sequence"/>
</dbReference>
<proteinExistence type="inferred from homology"/>